<feature type="transmembrane region" description="Helical" evidence="4">
    <location>
        <begin position="432"/>
        <end position="453"/>
    </location>
</feature>
<protein>
    <recommendedName>
        <fullName evidence="5">Novel STAND NTPase 1 domain-containing protein</fullName>
    </recommendedName>
</protein>
<feature type="repeat" description="WD" evidence="3">
    <location>
        <begin position="778"/>
        <end position="810"/>
    </location>
</feature>
<dbReference type="RefSeq" id="WP_023494290.1">
    <property type="nucleotide sequence ID" value="NZ_AYLO01000049.1"/>
</dbReference>
<dbReference type="Pfam" id="PF20703">
    <property type="entry name" value="nSTAND1"/>
    <property type="match status" value="1"/>
</dbReference>
<dbReference type="InterPro" id="IPR001680">
    <property type="entry name" value="WD40_rpt"/>
</dbReference>
<keyword evidence="7" id="KW-1185">Reference proteome</keyword>
<dbReference type="SUPFAM" id="SSF50978">
    <property type="entry name" value="WD40 repeat-like"/>
    <property type="match status" value="1"/>
</dbReference>
<dbReference type="PRINTS" id="PR00320">
    <property type="entry name" value="GPROTEINBRPT"/>
</dbReference>
<dbReference type="PROSITE" id="PS50082">
    <property type="entry name" value="WD_REPEATS_2"/>
    <property type="match status" value="14"/>
</dbReference>
<dbReference type="InterPro" id="IPR049052">
    <property type="entry name" value="nSTAND1"/>
</dbReference>
<name>V5DZH9_9GAMM</name>
<feature type="repeat" description="WD" evidence="3">
    <location>
        <begin position="563"/>
        <end position="604"/>
    </location>
</feature>
<feature type="repeat" description="WD" evidence="3">
    <location>
        <begin position="821"/>
        <end position="862"/>
    </location>
</feature>
<evidence type="ECO:0000259" key="5">
    <source>
        <dbReference type="Pfam" id="PF20703"/>
    </source>
</evidence>
<dbReference type="InterPro" id="IPR015943">
    <property type="entry name" value="WD40/YVTN_repeat-like_dom_sf"/>
</dbReference>
<dbReference type="Gene3D" id="2.130.10.10">
    <property type="entry name" value="YVTN repeat-like/Quinoprotein amine dehydrogenase"/>
    <property type="match status" value="5"/>
</dbReference>
<dbReference type="Gene3D" id="3.40.50.300">
    <property type="entry name" value="P-loop containing nucleotide triphosphate hydrolases"/>
    <property type="match status" value="1"/>
</dbReference>
<evidence type="ECO:0000256" key="1">
    <source>
        <dbReference type="ARBA" id="ARBA00022574"/>
    </source>
</evidence>
<dbReference type="Pfam" id="PF00400">
    <property type="entry name" value="WD40"/>
    <property type="match status" value="14"/>
</dbReference>
<feature type="repeat" description="WD" evidence="3">
    <location>
        <begin position="950"/>
        <end position="991"/>
    </location>
</feature>
<feature type="repeat" description="WD" evidence="3">
    <location>
        <begin position="864"/>
        <end position="905"/>
    </location>
</feature>
<dbReference type="InterPro" id="IPR027417">
    <property type="entry name" value="P-loop_NTPase"/>
</dbReference>
<feature type="repeat" description="WD" evidence="3">
    <location>
        <begin position="1079"/>
        <end position="1120"/>
    </location>
</feature>
<dbReference type="AlphaFoldDB" id="V5DZH9"/>
<keyword evidence="4" id="KW-0472">Membrane</keyword>
<dbReference type="InterPro" id="IPR019775">
    <property type="entry name" value="WD40_repeat_CS"/>
</dbReference>
<feature type="domain" description="Novel STAND NTPase 1" evidence="5">
    <location>
        <begin position="12"/>
        <end position="409"/>
    </location>
</feature>
<feature type="repeat" description="WD" evidence="3">
    <location>
        <begin position="735"/>
        <end position="776"/>
    </location>
</feature>
<dbReference type="InterPro" id="IPR036322">
    <property type="entry name" value="WD40_repeat_dom_sf"/>
</dbReference>
<dbReference type="PATRIC" id="fig|1116472.3.peg.1485"/>
<dbReference type="PANTHER" id="PTHR22847">
    <property type="entry name" value="WD40 REPEAT PROTEIN"/>
    <property type="match status" value="1"/>
</dbReference>
<dbReference type="InterPro" id="IPR011047">
    <property type="entry name" value="Quinoprotein_ADH-like_sf"/>
</dbReference>
<feature type="repeat" description="WD" evidence="3">
    <location>
        <begin position="649"/>
        <end position="690"/>
    </location>
</feature>
<accession>V5DZH9</accession>
<feature type="repeat" description="WD" evidence="3">
    <location>
        <begin position="606"/>
        <end position="647"/>
    </location>
</feature>
<feature type="repeat" description="WD" evidence="3">
    <location>
        <begin position="692"/>
        <end position="733"/>
    </location>
</feature>
<evidence type="ECO:0000256" key="4">
    <source>
        <dbReference type="SAM" id="Phobius"/>
    </source>
</evidence>
<dbReference type="OrthoDB" id="5559045at2"/>
<keyword evidence="4" id="KW-1133">Transmembrane helix</keyword>
<evidence type="ECO:0000313" key="6">
    <source>
        <dbReference type="EMBL" id="ESS72701.1"/>
    </source>
</evidence>
<dbReference type="Proteomes" id="UP000017842">
    <property type="component" value="Unassembled WGS sequence"/>
</dbReference>
<feature type="repeat" description="WD" evidence="3">
    <location>
        <begin position="520"/>
        <end position="561"/>
    </location>
</feature>
<sequence>MADLLVIDQEHPWPWLEAFPEQASDFFNGRDDDTEALLRCVLAAPVSVLFSKSGIGKSSLLQAGLFPRLRSERFLPVYVRLSHEKNSASASEQIAKRLQEEIQGRLQLTNNKSQAVLDNEENLKFQLEGSLWLQLHLKDIELRDLEGNRWYPIFVLDQFEEIFTLGALDSSLQKQVFYELGDLMENRIPKTLAESLYNDDDLFDRLNLDLQPYRFLVSLREDYLPDLEEWADLIPRLGPNRFRLLPMSEPQAIAAIEKTGGSLVTSADAKNIVTYLSQTQTSMAIDVQRRRSAYTVEPALLSLICSGLNDERIKKKQNTLETGNLAMEGGLIVERFYDSAFAGLPGSVRDFVEKHLITTDGVRLSYPVRSIESRKLATEEQIKTLVDRRLIRRENLEDGDQIELVHDRLALVALQHQLHSQQRLKASRQQRLRLWTGIGIFMLLLLFFSAYMFNVKRTNEQKELSIRLALDGSAIATGLRTGGKIQGPLKVLAGHRIEHSSITDEALQTVYLIYKSIIFVRETHSIISSIAYSPDGTRIVTGNMDNTLRLWDSKTGRSLAPPFYGHSSSALSVAFSPDGTRIVSGSRDNTLRIWDSKTGQPIGQPLRGHNDSVTSVAFSPDGTRIVSGSRDDTLMLWNAKNRQPLGPPLIGHVSYVRSVAFSPDSTRIVSGSDDKTLRLWDVNTRQPIGQPLRGHDGAIISVAFSPDGARIISGSRDNTLRMWDTSSGKTLGQPLSGHTDSVTSVAFSHDGKLIVSGSEDNTLRLWNANTRQAIGQPLLGNEDAVTGVAFSLDNTHIISGSSDTTLRMWDPDVDHSTGQPILSHEDRVTTVAFSPNGTQIVSGSDDNTLRLWSIKTRQPIGEPLKGHEKSVTSAAFNPNGTLIVSGSDDKTLRLWNTSTGQPVGEPLTGHEDAVSSVAFSPDDTLIVSGGADKTLRLWDATTRKPVGQPIKGHEGSITHVAFSPDGKRIVSSSGDNTLRQWDSSTGESIGQPIIGHGGTVLSAAFSPDGTRIVSAFEDGTLRLWDTKTNQPIGQPLKGHRGSVFSVAFSPDGSSIISGGGDKNLRLWDVNTGLPVGLPLRGHKDAVMSVAYSPDGTLIVSGSGDDTLRLWKGSNGMAAEICKKLGRNMSRQEWRELVSKDTNYIKQCPGLAIPPDEQDTSVAVDSILKSPEMIAD</sequence>
<gene>
    <name evidence="6" type="ORF">MGMO_50c00170</name>
</gene>
<dbReference type="PROSITE" id="PS00678">
    <property type="entry name" value="WD_REPEATS_1"/>
    <property type="match status" value="10"/>
</dbReference>
<dbReference type="PROSITE" id="PS50294">
    <property type="entry name" value="WD_REPEATS_REGION"/>
    <property type="match status" value="14"/>
</dbReference>
<organism evidence="6 7">
    <name type="scientific">Methyloglobulus morosus KoM1</name>
    <dbReference type="NCBI Taxonomy" id="1116472"/>
    <lineage>
        <taxon>Bacteria</taxon>
        <taxon>Pseudomonadati</taxon>
        <taxon>Pseudomonadota</taxon>
        <taxon>Gammaproteobacteria</taxon>
        <taxon>Methylococcales</taxon>
        <taxon>Methylococcaceae</taxon>
        <taxon>Methyloglobulus</taxon>
    </lineage>
</organism>
<dbReference type="STRING" id="1116472.MGMO_50c00170"/>
<dbReference type="PANTHER" id="PTHR22847:SF637">
    <property type="entry name" value="WD REPEAT DOMAIN 5B"/>
    <property type="match status" value="1"/>
</dbReference>
<proteinExistence type="predicted"/>
<dbReference type="eggNOG" id="COG2319">
    <property type="taxonomic scope" value="Bacteria"/>
</dbReference>
<keyword evidence="2" id="KW-0677">Repeat</keyword>
<keyword evidence="4" id="KW-0812">Transmembrane</keyword>
<dbReference type="SMART" id="SM00320">
    <property type="entry name" value="WD40"/>
    <property type="match status" value="14"/>
</dbReference>
<dbReference type="InterPro" id="IPR020472">
    <property type="entry name" value="WD40_PAC1"/>
</dbReference>
<dbReference type="CDD" id="cd00200">
    <property type="entry name" value="WD40"/>
    <property type="match status" value="2"/>
</dbReference>
<feature type="repeat" description="WD" evidence="3">
    <location>
        <begin position="993"/>
        <end position="1034"/>
    </location>
</feature>
<feature type="repeat" description="WD" evidence="3">
    <location>
        <begin position="907"/>
        <end position="948"/>
    </location>
</feature>
<comment type="caution">
    <text evidence="6">The sequence shown here is derived from an EMBL/GenBank/DDBJ whole genome shotgun (WGS) entry which is preliminary data.</text>
</comment>
<dbReference type="SUPFAM" id="SSF50998">
    <property type="entry name" value="Quinoprotein alcohol dehydrogenase-like"/>
    <property type="match status" value="1"/>
</dbReference>
<evidence type="ECO:0000256" key="3">
    <source>
        <dbReference type="PROSITE-ProRule" id="PRU00221"/>
    </source>
</evidence>
<dbReference type="EMBL" id="AYLO01000049">
    <property type="protein sequence ID" value="ESS72701.1"/>
    <property type="molecule type" value="Genomic_DNA"/>
</dbReference>
<feature type="repeat" description="WD" evidence="3">
    <location>
        <begin position="1036"/>
        <end position="1072"/>
    </location>
</feature>
<evidence type="ECO:0000256" key="2">
    <source>
        <dbReference type="ARBA" id="ARBA00022737"/>
    </source>
</evidence>
<keyword evidence="1 3" id="KW-0853">WD repeat</keyword>
<evidence type="ECO:0000313" key="7">
    <source>
        <dbReference type="Proteomes" id="UP000017842"/>
    </source>
</evidence>
<reference evidence="6 7" key="1">
    <citation type="journal article" date="2013" name="Genome Announc.">
        <title>Draft Genome Sequence of the Methanotrophic Gammaproteobacterium Methyloglobulus morosus DSM 22980 Strain KoM1.</title>
        <authorList>
            <person name="Poehlein A."/>
            <person name="Deutzmann J.S."/>
            <person name="Daniel R."/>
            <person name="Simeonova D.D."/>
        </authorList>
    </citation>
    <scope>NUCLEOTIDE SEQUENCE [LARGE SCALE GENOMIC DNA]</scope>
    <source>
        <strain evidence="6 7">KoM1</strain>
    </source>
</reference>